<keyword evidence="8" id="KW-0830">Ubiquinone</keyword>
<gene>
    <name evidence="11" type="primary">ND5</name>
</gene>
<dbReference type="InterPro" id="IPR001516">
    <property type="entry name" value="Proton_antipo_N"/>
</dbReference>
<dbReference type="RefSeq" id="YP_010143392.1">
    <property type="nucleotide sequence ID" value="NC_056972.1"/>
</dbReference>
<dbReference type="Pfam" id="PF00662">
    <property type="entry name" value="Proton_antipo_N"/>
    <property type="match status" value="1"/>
</dbReference>
<dbReference type="GeneID" id="67139165"/>
<feature type="transmembrane region" description="Helical" evidence="8">
    <location>
        <begin position="322"/>
        <end position="344"/>
    </location>
</feature>
<proteinExistence type="inferred from homology"/>
<dbReference type="PRINTS" id="PR01434">
    <property type="entry name" value="NADHDHGNASE5"/>
</dbReference>
<feature type="transmembrane region" description="Helical" evidence="8">
    <location>
        <begin position="470"/>
        <end position="493"/>
    </location>
</feature>
<dbReference type="CTD" id="4540"/>
<comment type="similarity">
    <text evidence="8">Belongs to the complex I subunit 5 family.</text>
</comment>
<evidence type="ECO:0000256" key="1">
    <source>
        <dbReference type="ARBA" id="ARBA00004141"/>
    </source>
</evidence>
<feature type="domain" description="NADH:quinone oxidoreductase/Mrp antiporter transmembrane" evidence="9">
    <location>
        <begin position="97"/>
        <end position="371"/>
    </location>
</feature>
<feature type="transmembrane region" description="Helical" evidence="8">
    <location>
        <begin position="101"/>
        <end position="121"/>
    </location>
</feature>
<dbReference type="GO" id="GO:0016020">
    <property type="term" value="C:membrane"/>
    <property type="evidence" value="ECO:0007669"/>
    <property type="project" value="UniProtKB-SubCell"/>
</dbReference>
<feature type="transmembrane region" description="Helical" evidence="8">
    <location>
        <begin position="290"/>
        <end position="310"/>
    </location>
</feature>
<evidence type="ECO:0000259" key="9">
    <source>
        <dbReference type="Pfam" id="PF00361"/>
    </source>
</evidence>
<dbReference type="GO" id="GO:0015990">
    <property type="term" value="P:electron transport coupled proton transport"/>
    <property type="evidence" value="ECO:0007669"/>
    <property type="project" value="TreeGrafter"/>
</dbReference>
<keyword evidence="8" id="KW-0813">Transport</keyword>
<keyword evidence="4 8" id="KW-0812">Transmembrane</keyword>
<dbReference type="AlphaFoldDB" id="A0A7T7D6S8"/>
<evidence type="ECO:0000256" key="3">
    <source>
        <dbReference type="ARBA" id="ARBA00021096"/>
    </source>
</evidence>
<dbReference type="GO" id="GO:0003954">
    <property type="term" value="F:NADH dehydrogenase activity"/>
    <property type="evidence" value="ECO:0007669"/>
    <property type="project" value="TreeGrafter"/>
</dbReference>
<accession>A0A7T7D6S8</accession>
<evidence type="ECO:0000256" key="6">
    <source>
        <dbReference type="ARBA" id="ARBA00023136"/>
    </source>
</evidence>
<evidence type="ECO:0000256" key="4">
    <source>
        <dbReference type="ARBA" id="ARBA00022692"/>
    </source>
</evidence>
<dbReference type="GO" id="GO:0008137">
    <property type="term" value="F:NADH dehydrogenase (ubiquinone) activity"/>
    <property type="evidence" value="ECO:0007669"/>
    <property type="project" value="UniProtKB-EC"/>
</dbReference>
<feature type="transmembrane region" description="Helical" evidence="8">
    <location>
        <begin position="230"/>
        <end position="251"/>
    </location>
</feature>
<reference evidence="11" key="1">
    <citation type="submission" date="2020-10" db="EMBL/GenBank/DDBJ databases">
        <authorList>
            <person name="Zhang Y."/>
            <person name="Huang X.-C."/>
            <person name="OuYang S."/>
            <person name="Wu X.-P."/>
        </authorList>
    </citation>
    <scope>NUCLEOTIDE SEQUENCE</scope>
</reference>
<feature type="transmembrane region" description="Helical" evidence="8">
    <location>
        <begin position="44"/>
        <end position="64"/>
    </location>
</feature>
<name>A0A7T7D6S8_9EUPU</name>
<feature type="transmembrane region" description="Helical" evidence="8">
    <location>
        <begin position="76"/>
        <end position="95"/>
    </location>
</feature>
<feature type="transmembrane region" description="Helical" evidence="8">
    <location>
        <begin position="438"/>
        <end position="458"/>
    </location>
</feature>
<evidence type="ECO:0000313" key="11">
    <source>
        <dbReference type="EMBL" id="QQL04599.1"/>
    </source>
</evidence>
<dbReference type="Pfam" id="PF00361">
    <property type="entry name" value="Proton_antipo_M"/>
    <property type="match status" value="1"/>
</dbReference>
<dbReference type="InterPro" id="IPR003945">
    <property type="entry name" value="NU5C-like"/>
</dbReference>
<feature type="transmembrane region" description="Helical" evidence="8">
    <location>
        <begin position="142"/>
        <end position="161"/>
    </location>
</feature>
<comment type="function">
    <text evidence="8">Core subunit of the mitochondrial membrane respiratory chain NADH dehydrogenase (Complex I) which catalyzes electron transfer from NADH through the respiratory chain, using ubiquinone as an electron acceptor. Essential for the catalytic activity and assembly of complex I.</text>
</comment>
<evidence type="ECO:0000256" key="8">
    <source>
        <dbReference type="RuleBase" id="RU003404"/>
    </source>
</evidence>
<dbReference type="GO" id="GO:0042773">
    <property type="term" value="P:ATP synthesis coupled electron transport"/>
    <property type="evidence" value="ECO:0007669"/>
    <property type="project" value="InterPro"/>
</dbReference>
<dbReference type="PANTHER" id="PTHR42829">
    <property type="entry name" value="NADH-UBIQUINONE OXIDOREDUCTASE CHAIN 5"/>
    <property type="match status" value="1"/>
</dbReference>
<feature type="domain" description="NADH-Ubiquinone oxidoreductase (complex I) chain 5 N-terminal" evidence="10">
    <location>
        <begin position="34"/>
        <end position="80"/>
    </location>
</feature>
<dbReference type="InterPro" id="IPR001750">
    <property type="entry name" value="ND/Mrp_TM"/>
</dbReference>
<keyword evidence="5 8" id="KW-1133">Transmembrane helix</keyword>
<dbReference type="PANTHER" id="PTHR42829:SF2">
    <property type="entry name" value="NADH-UBIQUINONE OXIDOREDUCTASE CHAIN 5"/>
    <property type="match status" value="1"/>
</dbReference>
<keyword evidence="8 11" id="KW-0496">Mitochondrion</keyword>
<feature type="transmembrane region" description="Helical" evidence="8">
    <location>
        <begin position="525"/>
        <end position="545"/>
    </location>
</feature>
<comment type="catalytic activity">
    <reaction evidence="7 8">
        <text>a ubiquinone + NADH + 5 H(+)(in) = a ubiquinol + NAD(+) + 4 H(+)(out)</text>
        <dbReference type="Rhea" id="RHEA:29091"/>
        <dbReference type="Rhea" id="RHEA-COMP:9565"/>
        <dbReference type="Rhea" id="RHEA-COMP:9566"/>
        <dbReference type="ChEBI" id="CHEBI:15378"/>
        <dbReference type="ChEBI" id="CHEBI:16389"/>
        <dbReference type="ChEBI" id="CHEBI:17976"/>
        <dbReference type="ChEBI" id="CHEBI:57540"/>
        <dbReference type="ChEBI" id="CHEBI:57945"/>
        <dbReference type="EC" id="7.1.1.2"/>
    </reaction>
</comment>
<evidence type="ECO:0000259" key="10">
    <source>
        <dbReference type="Pfam" id="PF00662"/>
    </source>
</evidence>
<geneLocation type="mitochondrion" evidence="11"/>
<evidence type="ECO:0000256" key="5">
    <source>
        <dbReference type="ARBA" id="ARBA00022989"/>
    </source>
</evidence>
<feature type="transmembrane region" description="Helical" evidence="8">
    <location>
        <begin position="405"/>
        <end position="426"/>
    </location>
</feature>
<feature type="transmembrane region" description="Helical" evidence="8">
    <location>
        <begin position="364"/>
        <end position="385"/>
    </location>
</feature>
<feature type="transmembrane region" description="Helical" evidence="8">
    <location>
        <begin position="258"/>
        <end position="278"/>
    </location>
</feature>
<keyword evidence="8" id="KW-0520">NAD</keyword>
<comment type="subcellular location">
    <subcellularLocation>
        <location evidence="1">Membrane</location>
        <topology evidence="1">Multi-pass membrane protein</topology>
    </subcellularLocation>
</comment>
<evidence type="ECO:0000256" key="2">
    <source>
        <dbReference type="ARBA" id="ARBA00012944"/>
    </source>
</evidence>
<organism evidence="11">
    <name type="scientific">Euphaedusa planostriata</name>
    <dbReference type="NCBI Taxonomy" id="2798995"/>
    <lineage>
        <taxon>Eukaryota</taxon>
        <taxon>Metazoa</taxon>
        <taxon>Spiralia</taxon>
        <taxon>Lophotrochozoa</taxon>
        <taxon>Mollusca</taxon>
        <taxon>Gastropoda</taxon>
        <taxon>Heterobranchia</taxon>
        <taxon>Euthyneura</taxon>
        <taxon>Panpulmonata</taxon>
        <taxon>Eupulmonata</taxon>
        <taxon>Stylommatophora</taxon>
        <taxon>Helicina</taxon>
        <taxon>Clausilioidea</taxon>
        <taxon>Clausiliidae</taxon>
        <taxon>Phaedusinae</taxon>
        <taxon>Euphaedusa</taxon>
    </lineage>
</organism>
<keyword evidence="6 8" id="KW-0472">Membrane</keyword>
<dbReference type="EMBL" id="MW118059">
    <property type="protein sequence ID" value="QQL04599.1"/>
    <property type="molecule type" value="Genomic_DNA"/>
</dbReference>
<evidence type="ECO:0000256" key="7">
    <source>
        <dbReference type="ARBA" id="ARBA00049551"/>
    </source>
</evidence>
<dbReference type="EC" id="7.1.1.2" evidence="2 8"/>
<protein>
    <recommendedName>
        <fullName evidence="3 8">NADH-ubiquinone oxidoreductase chain 5</fullName>
        <ecNumber evidence="2 8">7.1.1.2</ecNumber>
    </recommendedName>
</protein>
<feature type="transmembrane region" description="Helical" evidence="8">
    <location>
        <begin position="198"/>
        <end position="218"/>
    </location>
</feature>
<sequence length="548" mass="61301">MLLGLFTCFYFLFLSSYLGGEIKQILTLNIMSCSGGWELSYSLIFDWVGLSASTMVCLISFCVFSFAKNYMSEDQNYYRFGWVLLSFVVSMLMLIMSGSLFAILIGWDGLGISSFALIIYYQNKVSLESGFLTLMSNRIGDIFLIMSFGFMVGASNIFYGISSMEFYPILVLYILAGMTKSAQYPFSAWLPAAMAAPTPVSALVHSSTLVTAGVYLIVRINLSMTFTQEFLSSLLLMGSVTCLLGGLCAMVENDLKKLIALSTLSQLGIMMYSLGLNMPYLALFHLYSHAFFKALLFLVAGLILLSSYGVQDLRLLGSALTNMPLLFVFFNISNLCLIAAPFMSSFYSKHMILEISVSSNTNSFSFFIMLLATLVTSIYVFRSILILGWVKSLGIILSHKTPLSFYWPLCILAMMGISLGPLLRYSSLSLLEHTTLPYFWTIVLSLMPLLGLFITMNLKGPKNSTTLSNLLYLWPVSYNFKYYLTSISAYILLLDKGWMEPQGSLVMKSSILSSMLEKSYNWPNLNSFTFSSSITSLSIIMYIWFLNF</sequence>